<name>A0A2N5D5R7_9CAUL</name>
<dbReference type="AlphaFoldDB" id="A0A2N5D5R7"/>
<gene>
    <name evidence="3" type="ORF">C1707_07065</name>
    <name evidence="4" type="ORF">CFHF_00280</name>
</gene>
<dbReference type="Proteomes" id="UP000234483">
    <property type="component" value="Unassembled WGS sequence"/>
</dbReference>
<organism evidence="4 5">
    <name type="scientific">Caulobacter flavus</name>
    <dbReference type="NCBI Taxonomy" id="1679497"/>
    <lineage>
        <taxon>Bacteria</taxon>
        <taxon>Pseudomonadati</taxon>
        <taxon>Pseudomonadota</taxon>
        <taxon>Alphaproteobacteria</taxon>
        <taxon>Caulobacterales</taxon>
        <taxon>Caulobacteraceae</taxon>
        <taxon>Caulobacter</taxon>
    </lineage>
</organism>
<dbReference type="KEGG" id="cfh:C1707_07065"/>
<sequence length="395" mass="42316">MVRFAEPASPAFDPSPRAAVPARHNGDGALARTDQQPAWRPILLLASLIALLGPAPLATAQGAQDTAPLIITYYGVSTLLLSAGEDQILVDGFFTRPDLRQTILGAVGPDQRLIERRLDDAKVTRLRAVLVAHAHHDHSLDAAAIARLTETPKGPRLKSDALVIGDASTARLVRANGVPEARSPILQDGSVFRLGPFTVTAYKVDHGPGWPPLRWLLTGDMRAGRKLPAWFGQLKDRENYSFLITHGERRILVHPSTGRRMPVGDRTPPLPQAELVFLGVGGLGRKGEAVYAREYWTSAQAETGARAFVPIHWDRFTDPLEAGLRDSPPPLDKPSRTFAILQANQAPGVVVCFLPPLSPLTIPSSGPAPAIAARGGEALSARPPCVIVPPVSSPS</sequence>
<evidence type="ECO:0000313" key="5">
    <source>
        <dbReference type="Proteomes" id="UP000234483"/>
    </source>
</evidence>
<dbReference type="InterPro" id="IPR050114">
    <property type="entry name" value="UPF0173_UPF0282_UlaG_hydrolase"/>
</dbReference>
<feature type="domain" description="Metallo-beta-lactamase" evidence="2">
    <location>
        <begin position="75"/>
        <end position="257"/>
    </location>
</feature>
<evidence type="ECO:0000313" key="3">
    <source>
        <dbReference type="EMBL" id="AYV46030.1"/>
    </source>
</evidence>
<evidence type="ECO:0000313" key="4">
    <source>
        <dbReference type="EMBL" id="PLR21427.1"/>
    </source>
</evidence>
<dbReference type="OrthoDB" id="9805728at2"/>
<evidence type="ECO:0000313" key="6">
    <source>
        <dbReference type="Proteomes" id="UP000281192"/>
    </source>
</evidence>
<dbReference type="Proteomes" id="UP000281192">
    <property type="component" value="Chromosome"/>
</dbReference>
<dbReference type="EMBL" id="CP026100">
    <property type="protein sequence ID" value="AYV46030.1"/>
    <property type="molecule type" value="Genomic_DNA"/>
</dbReference>
<dbReference type="InterPro" id="IPR036866">
    <property type="entry name" value="RibonucZ/Hydroxyglut_hydro"/>
</dbReference>
<dbReference type="Pfam" id="PF12706">
    <property type="entry name" value="Lactamase_B_2"/>
    <property type="match status" value="1"/>
</dbReference>
<accession>A0A2N5D5R7</accession>
<dbReference type="Gene3D" id="3.60.15.10">
    <property type="entry name" value="Ribonuclease Z/Hydroxyacylglutathione hydrolase-like"/>
    <property type="match status" value="1"/>
</dbReference>
<evidence type="ECO:0000256" key="1">
    <source>
        <dbReference type="SAM" id="MobiDB-lite"/>
    </source>
</evidence>
<keyword evidence="6" id="KW-1185">Reference proteome</keyword>
<reference evidence="4 5" key="1">
    <citation type="submission" date="2017-12" db="EMBL/GenBank/DDBJ databases">
        <title>The genome sequence of Caulobacter flavus CGMCC1 15093.</title>
        <authorList>
            <person name="Gao J."/>
            <person name="Mao X."/>
            <person name="Sun J."/>
        </authorList>
    </citation>
    <scope>NUCLEOTIDE SEQUENCE [LARGE SCALE GENOMIC DNA]</scope>
    <source>
        <strain evidence="4 5">CGMCC1 15093</strain>
    </source>
</reference>
<reference evidence="3 6" key="2">
    <citation type="submission" date="2018-01" db="EMBL/GenBank/DDBJ databases">
        <title>Complete genome sequence of Caulobacter flavus RHGG3.</title>
        <authorList>
            <person name="Yang E."/>
        </authorList>
    </citation>
    <scope>NUCLEOTIDE SEQUENCE [LARGE SCALE GENOMIC DNA]</scope>
    <source>
        <strain evidence="3 6">RHGG3</strain>
    </source>
</reference>
<dbReference type="PANTHER" id="PTHR43546">
    <property type="entry name" value="UPF0173 METAL-DEPENDENT HYDROLASE MJ1163-RELATED"/>
    <property type="match status" value="1"/>
</dbReference>
<feature type="region of interest" description="Disordered" evidence="1">
    <location>
        <begin position="1"/>
        <end position="30"/>
    </location>
</feature>
<protein>
    <recommendedName>
        <fullName evidence="2">Metallo-beta-lactamase domain-containing protein</fullName>
    </recommendedName>
</protein>
<evidence type="ECO:0000259" key="2">
    <source>
        <dbReference type="SMART" id="SM00849"/>
    </source>
</evidence>
<dbReference type="EMBL" id="PJRQ01000002">
    <property type="protein sequence ID" value="PLR21427.1"/>
    <property type="molecule type" value="Genomic_DNA"/>
</dbReference>
<dbReference type="SMART" id="SM00849">
    <property type="entry name" value="Lactamase_B"/>
    <property type="match status" value="1"/>
</dbReference>
<dbReference type="InterPro" id="IPR001279">
    <property type="entry name" value="Metallo-B-lactamas"/>
</dbReference>
<dbReference type="RefSeq" id="WP_101711038.1">
    <property type="nucleotide sequence ID" value="NZ_CP026100.1"/>
</dbReference>
<proteinExistence type="predicted"/>
<dbReference type="SUPFAM" id="SSF56281">
    <property type="entry name" value="Metallo-hydrolase/oxidoreductase"/>
    <property type="match status" value="1"/>
</dbReference>
<dbReference type="PANTHER" id="PTHR43546:SF3">
    <property type="entry name" value="UPF0173 METAL-DEPENDENT HYDROLASE MJ1163"/>
    <property type="match status" value="1"/>
</dbReference>